<feature type="region of interest" description="Disordered" evidence="1">
    <location>
        <begin position="1296"/>
        <end position="1551"/>
    </location>
</feature>
<feature type="region of interest" description="Disordered" evidence="1">
    <location>
        <begin position="751"/>
        <end position="810"/>
    </location>
</feature>
<feature type="compositionally biased region" description="Pro residues" evidence="1">
    <location>
        <begin position="1086"/>
        <end position="1098"/>
    </location>
</feature>
<feature type="region of interest" description="Disordered" evidence="1">
    <location>
        <begin position="1"/>
        <end position="27"/>
    </location>
</feature>
<keyword evidence="3" id="KW-1185">Reference proteome</keyword>
<feature type="compositionally biased region" description="Polar residues" evidence="1">
    <location>
        <begin position="1361"/>
        <end position="1378"/>
    </location>
</feature>
<feature type="region of interest" description="Disordered" evidence="1">
    <location>
        <begin position="1723"/>
        <end position="1835"/>
    </location>
</feature>
<feature type="compositionally biased region" description="Pro residues" evidence="1">
    <location>
        <begin position="1734"/>
        <end position="1745"/>
    </location>
</feature>
<feature type="compositionally biased region" description="Pro residues" evidence="1">
    <location>
        <begin position="514"/>
        <end position="527"/>
    </location>
</feature>
<feature type="region of interest" description="Disordered" evidence="1">
    <location>
        <begin position="1663"/>
        <end position="1694"/>
    </location>
</feature>
<protein>
    <submittedName>
        <fullName evidence="2">Uncharacterized protein</fullName>
    </submittedName>
</protein>
<proteinExistence type="predicted"/>
<feature type="region of interest" description="Disordered" evidence="1">
    <location>
        <begin position="252"/>
        <end position="271"/>
    </location>
</feature>
<feature type="region of interest" description="Disordered" evidence="1">
    <location>
        <begin position="2281"/>
        <end position="2306"/>
    </location>
</feature>
<feature type="compositionally biased region" description="Low complexity" evidence="1">
    <location>
        <begin position="792"/>
        <end position="807"/>
    </location>
</feature>
<dbReference type="InterPro" id="IPR051412">
    <property type="entry name" value="Formin_Homology_Diaphanous_sf"/>
</dbReference>
<feature type="region of interest" description="Disordered" evidence="1">
    <location>
        <begin position="655"/>
        <end position="683"/>
    </location>
</feature>
<feature type="compositionally biased region" description="Pro residues" evidence="1">
    <location>
        <begin position="2093"/>
        <end position="2105"/>
    </location>
</feature>
<feature type="region of interest" description="Disordered" evidence="1">
    <location>
        <begin position="343"/>
        <end position="407"/>
    </location>
</feature>
<feature type="compositionally biased region" description="Basic and acidic residues" evidence="1">
    <location>
        <begin position="1893"/>
        <end position="1902"/>
    </location>
</feature>
<evidence type="ECO:0000313" key="2">
    <source>
        <dbReference type="EMBL" id="RKP02508.1"/>
    </source>
</evidence>
<evidence type="ECO:0000313" key="3">
    <source>
        <dbReference type="Proteomes" id="UP000274922"/>
    </source>
</evidence>
<feature type="compositionally biased region" description="Low complexity" evidence="1">
    <location>
        <begin position="1850"/>
        <end position="1869"/>
    </location>
</feature>
<feature type="region of interest" description="Disordered" evidence="1">
    <location>
        <begin position="935"/>
        <end position="981"/>
    </location>
</feature>
<feature type="compositionally biased region" description="Low complexity" evidence="1">
    <location>
        <begin position="1531"/>
        <end position="1541"/>
    </location>
</feature>
<accession>A0A4P9XAV5</accession>
<dbReference type="GO" id="GO:0030041">
    <property type="term" value="P:actin filament polymerization"/>
    <property type="evidence" value="ECO:0007669"/>
    <property type="project" value="TreeGrafter"/>
</dbReference>
<dbReference type="GO" id="GO:0005884">
    <property type="term" value="C:actin filament"/>
    <property type="evidence" value="ECO:0007669"/>
    <property type="project" value="TreeGrafter"/>
</dbReference>
<feature type="compositionally biased region" description="Basic and acidic residues" evidence="1">
    <location>
        <begin position="961"/>
        <end position="970"/>
    </location>
</feature>
<feature type="compositionally biased region" description="Polar residues" evidence="1">
    <location>
        <begin position="398"/>
        <end position="407"/>
    </location>
</feature>
<feature type="compositionally biased region" description="Low complexity" evidence="1">
    <location>
        <begin position="1448"/>
        <end position="1465"/>
    </location>
</feature>
<dbReference type="PANTHER" id="PTHR45691">
    <property type="entry name" value="PROTEIN DIAPHANOUS"/>
    <property type="match status" value="1"/>
</dbReference>
<feature type="compositionally biased region" description="Low complexity" evidence="1">
    <location>
        <begin position="2067"/>
        <end position="2080"/>
    </location>
</feature>
<feature type="compositionally biased region" description="Low complexity" evidence="1">
    <location>
        <begin position="1025"/>
        <end position="1060"/>
    </location>
</feature>
<feature type="region of interest" description="Disordered" evidence="1">
    <location>
        <begin position="441"/>
        <end position="466"/>
    </location>
</feature>
<dbReference type="EMBL" id="ML014142">
    <property type="protein sequence ID" value="RKP02508.1"/>
    <property type="molecule type" value="Genomic_DNA"/>
</dbReference>
<feature type="compositionally biased region" description="Pro residues" evidence="1">
    <location>
        <begin position="1663"/>
        <end position="1674"/>
    </location>
</feature>
<feature type="region of interest" description="Disordered" evidence="1">
    <location>
        <begin position="482"/>
        <end position="540"/>
    </location>
</feature>
<feature type="region of interest" description="Disordered" evidence="1">
    <location>
        <begin position="1847"/>
        <end position="2106"/>
    </location>
</feature>
<feature type="compositionally biased region" description="Low complexity" evidence="1">
    <location>
        <begin position="1384"/>
        <end position="1400"/>
    </location>
</feature>
<feature type="compositionally biased region" description="Low complexity" evidence="1">
    <location>
        <begin position="1409"/>
        <end position="1441"/>
    </location>
</feature>
<feature type="region of interest" description="Disordered" evidence="1">
    <location>
        <begin position="552"/>
        <end position="575"/>
    </location>
</feature>
<name>A0A4P9XAV5_9FUNG</name>
<evidence type="ECO:0000256" key="1">
    <source>
        <dbReference type="SAM" id="MobiDB-lite"/>
    </source>
</evidence>
<feature type="region of interest" description="Disordered" evidence="1">
    <location>
        <begin position="835"/>
        <end position="882"/>
    </location>
</feature>
<feature type="region of interest" description="Disordered" evidence="1">
    <location>
        <begin position="127"/>
        <end position="160"/>
    </location>
</feature>
<feature type="compositionally biased region" description="Low complexity" evidence="1">
    <location>
        <begin position="61"/>
        <end position="77"/>
    </location>
</feature>
<dbReference type="Proteomes" id="UP000274922">
    <property type="component" value="Unassembled WGS sequence"/>
</dbReference>
<gene>
    <name evidence="2" type="ORF">CXG81DRAFT_17868</name>
</gene>
<feature type="compositionally biased region" description="Basic and acidic residues" evidence="1">
    <location>
        <begin position="1296"/>
        <end position="1306"/>
    </location>
</feature>
<feature type="compositionally biased region" description="Low complexity" evidence="1">
    <location>
        <begin position="838"/>
        <end position="856"/>
    </location>
</feature>
<feature type="compositionally biased region" description="Low complexity" evidence="1">
    <location>
        <begin position="528"/>
        <end position="537"/>
    </location>
</feature>
<organism evidence="2 3">
    <name type="scientific">Caulochytrium protostelioides</name>
    <dbReference type="NCBI Taxonomy" id="1555241"/>
    <lineage>
        <taxon>Eukaryota</taxon>
        <taxon>Fungi</taxon>
        <taxon>Fungi incertae sedis</taxon>
        <taxon>Chytridiomycota</taxon>
        <taxon>Chytridiomycota incertae sedis</taxon>
        <taxon>Chytridiomycetes</taxon>
        <taxon>Caulochytriales</taxon>
        <taxon>Caulochytriaceae</taxon>
        <taxon>Caulochytrium</taxon>
    </lineage>
</organism>
<feature type="compositionally biased region" description="Basic and acidic residues" evidence="1">
    <location>
        <begin position="655"/>
        <end position="678"/>
    </location>
</feature>
<reference evidence="3" key="1">
    <citation type="journal article" date="2018" name="Nat. Microbiol.">
        <title>Leveraging single-cell genomics to expand the fungal tree of life.</title>
        <authorList>
            <person name="Ahrendt S.R."/>
            <person name="Quandt C.A."/>
            <person name="Ciobanu D."/>
            <person name="Clum A."/>
            <person name="Salamov A."/>
            <person name="Andreopoulos B."/>
            <person name="Cheng J.F."/>
            <person name="Woyke T."/>
            <person name="Pelin A."/>
            <person name="Henrissat B."/>
            <person name="Reynolds N.K."/>
            <person name="Benny G.L."/>
            <person name="Smith M.E."/>
            <person name="James T.Y."/>
            <person name="Grigoriev I.V."/>
        </authorList>
    </citation>
    <scope>NUCLEOTIDE SEQUENCE [LARGE SCALE GENOMIC DNA]</scope>
    <source>
        <strain evidence="3">ATCC 52028</strain>
    </source>
</reference>
<sequence>MRATTSSNASDGGNSSPAAGAGAGSGQAVACAGSADVSSLSGGIGDAPAVTTARTAASSALLRADPPAPARPALRGGAACGGRGAAEAATAVRAGDREGAVSDAADGGGESAIVRWLDGSMARWRDHGLQGSRAPPSIRDVQRGAPTPRAPGRERTTRPPMSMGALAWHPWACADGTASWMRSAIGHGDAMSMPWLVATYSTLAAAGRHQPIAPCPSGGGRRPGGAMGRAGTARGLAIGGSAVRVAEPATARTSLHTGPAGPSVRRRGGARSVPIRSPFRRLHRSSAVGHRLLIPAIHHVLGWITRPPPVVRHLATATSWEPLPIAALLPPPPSSPVGGACPIAPPHRPSRSRAIHGTPERRGRTPAGVTASRTATTPERVGRPPRGPPGASPIAHRTVSSSPSQRSVLTPVSWTRFGNRPSATSPAVGARSAAMFPRAGVAPRNTGTAAPPTAATATTTARSTKSLRHAIDPARLARALSPGVPAAAHAAVSPRGLTAPRPGGRSAASATALAPPPLPLPTRPRPWPAAAAAAAATADDDLDDTHAAIAAAADPAPPDGRFGMDGGDGPTPARRRTADGVRAAEAVRTQNAVRAFVRASEQTQQVRSAQTDAILAKVAYQVAQLDGHRHALASPLRAPVPAAAAADHRHVSIHDTRHGGVRERSPRRESAEPARDAYQRQQMGQLEQIKEATRALQERIERLKRDTRRDRSFEAAAAAAAAATVDVTAAMSLSPTRPPRPLSAFVGGVTARRALSPTRPGRAERSQAPRAQSAGARLTTAAPTARDRHAAAADASPRTAAPAATSPLVPMVATREHRRSSIVMDDVLRRRAREVEGAPAATAPSPSSAPLTAATLRPARPSRTPLRIDTKPQPSAAPATSPRVASAAADLIQAREAVGRLGQTSRSATSRRFAAPPVDEMAMYHVIQRKYGRAEPVAGAAPASDRDRDRSGAGAMPVRTLRPEADDRPSRRAVPFAPSPPPPAINAALAAQLNAILAIRPDDLTPRTRVTASAAAAMDEAASPLPLARRRAGASALSSGRSSARSSARVSAVSSAVSSPTRLAPSASTSRGPSPERSEPGHPIVSPSPPSPPPPASTPPSAVTPAALPLSTLTSTTSLLEQAQAVELALDAQMAALQAKERTMAEAITRRVLAKQQGIARLARRLEHAEAALAPPRPAGLPVRPTTPEVAVAPRRRITSSDPRADASFATELSLESVQLSFDVNATLDHDDDHDGDDGDDAVARAHADALRNHVRALKAAIDERHTMIKALRPLRQRMTEARLQSAIERMDRHLAKQDREIERLHRASTSRVASSEGTPSRGTPSRGTPRIRSHDDFDGASDRAADASIPPLTRSARVSRPSSEPPSQTSRRSSVSATAGAESPSMTAAPSTAASTPSPIVTERQRSSRSSVAVPAAASTTVSMTVSEAADDATPTAASDTGRRRSAPASSSSSLALTSDPSAAWPDEAPPTHGAVSSTPRTHVMPRFASEDADDNNDVDDDGALPDLDGMDAPSLLLEDGPPGLSPILASHARSATSTAPPTPPPVDYDAAAATATVSGDSEPVAAVTDAPNLTEHELLYQETTEISLGSVTPHAVRPSVRPTEPAAAAVPHAHSALGLGLVDQLASVFDDTPSWDEAAIEAAERAAEHAEATLAAMAVPPPAAAPSAPPIADPVSAKSMASPLHDAGSSRHVADAVAATRTDHGQDADAVSHEMAAAVRDAARLAHQRDGVPPPPPPPPPPIQMRDEVPRNKTPPPPAEDSKRVARDLTPPPPPSLPTPRVASWHADADARSDLTSGHASPRDSDSDGSRSSSDVADASRDGRVASIDRGPSTLAMVTSWHGSSRFSDAVSSDGASSAPSSVAASDLPRSSSGSGASVDLPGRLAMIDDGPEHPLRDDELAAAAAGIPPPPPAVAPSAPLADLDDLANQRSVAPSDVSPAGSFREASIDGRDTWTPGTATPPSDPAVVSPPRAFPPPPSTPPPPPPPLERSSSQQDLGASDLESLLASERSAAAPDSAATDDVSAAFSLGEVRVVPPDHADAASGTARDAAMNAGTDDGSLVDAGVGTVTPPAAAADADVEAEADDDGEVPPPPPTGDPYPDPMALALQFVEAHLVSAASQDEQQRYGGLITAPVLDPAVRLQRRSAAGVRPEAMQHYDQLVLDLAQDAVRTVFEPHTRYYAPASACHMLLHREHTLPPPPLSVEAVLAGVRRVLEPTVSYLETHGQNLDDMLIADVKQNARKWLDTMAVQAQLFDRVAADLWDDLLMDTVASLAPITPPGDSASRHVAAPSAYRPVASDATP</sequence>
<feature type="compositionally biased region" description="Polar residues" evidence="1">
    <location>
        <begin position="1308"/>
        <end position="1327"/>
    </location>
</feature>
<feature type="compositionally biased region" description="Acidic residues" evidence="1">
    <location>
        <begin position="1492"/>
        <end position="1505"/>
    </location>
</feature>
<dbReference type="STRING" id="1555241.A0A4P9XAV5"/>
<feature type="compositionally biased region" description="Low complexity" evidence="1">
    <location>
        <begin position="2045"/>
        <end position="2054"/>
    </location>
</feature>
<feature type="compositionally biased region" description="Low complexity" evidence="1">
    <location>
        <begin position="448"/>
        <end position="461"/>
    </location>
</feature>
<feature type="compositionally biased region" description="Pro residues" evidence="1">
    <location>
        <begin position="1975"/>
        <end position="1991"/>
    </location>
</feature>
<feature type="region of interest" description="Disordered" evidence="1">
    <location>
        <begin position="1025"/>
        <end position="1106"/>
    </location>
</feature>
<dbReference type="OrthoDB" id="2159045at2759"/>
<feature type="compositionally biased region" description="Low complexity" evidence="1">
    <location>
        <begin position="1999"/>
        <end position="2031"/>
    </location>
</feature>
<feature type="region of interest" description="Disordered" evidence="1">
    <location>
        <begin position="61"/>
        <end position="81"/>
    </location>
</feature>
<dbReference type="PANTHER" id="PTHR45691:SF6">
    <property type="entry name" value="PROTEIN DIAPHANOUS"/>
    <property type="match status" value="1"/>
</dbReference>
<feature type="compositionally biased region" description="Basic and acidic residues" evidence="1">
    <location>
        <begin position="1333"/>
        <end position="1346"/>
    </location>
</feature>
<feature type="compositionally biased region" description="Acidic residues" evidence="1">
    <location>
        <begin position="2081"/>
        <end position="2092"/>
    </location>
</feature>
<feature type="compositionally biased region" description="Basic and acidic residues" evidence="1">
    <location>
        <begin position="1723"/>
        <end position="1732"/>
    </location>
</feature>